<accession>A0A5C4SZV7</accession>
<dbReference type="Gene3D" id="3.40.50.150">
    <property type="entry name" value="Vaccinia Virus protein VP39"/>
    <property type="match status" value="1"/>
</dbReference>
<sequence length="213" mass="24136">MQHYYSQRAQEYERVYHRDDPVRRQELADLERDLGAALQGRRVLEIACGTGYWTERAAGTAEHVTATDLTPETLDIASAKGLPASKVRFIQADAYALERIPGSFDAGLANFWLSHVPGSRLHEFLTGFHRRLAPGAVVFMADNTYVQGIGGELFRKDGDEDTYKLRTLSDGSRHEVLKNYYSADELTALLTPYAEELQVRVAACFWSVRYRMR</sequence>
<dbReference type="GO" id="GO:0032259">
    <property type="term" value="P:methylation"/>
    <property type="evidence" value="ECO:0007669"/>
    <property type="project" value="UniProtKB-KW"/>
</dbReference>
<dbReference type="InterPro" id="IPR029063">
    <property type="entry name" value="SAM-dependent_MTases_sf"/>
</dbReference>
<keyword evidence="2 4" id="KW-0808">Transferase</keyword>
<protein>
    <submittedName>
        <fullName evidence="4">Class I SAM-dependent methyltransferase</fullName>
    </submittedName>
</protein>
<dbReference type="OrthoDB" id="3568407at2"/>
<evidence type="ECO:0000313" key="5">
    <source>
        <dbReference type="Proteomes" id="UP000307943"/>
    </source>
</evidence>
<dbReference type="PANTHER" id="PTHR43861">
    <property type="entry name" value="TRANS-ACONITATE 2-METHYLTRANSFERASE-RELATED"/>
    <property type="match status" value="1"/>
</dbReference>
<dbReference type="PANTHER" id="PTHR43861:SF1">
    <property type="entry name" value="TRANS-ACONITATE 2-METHYLTRANSFERASE"/>
    <property type="match status" value="1"/>
</dbReference>
<dbReference type="EMBL" id="VDCQ01000082">
    <property type="protein sequence ID" value="TNJ60624.1"/>
    <property type="molecule type" value="Genomic_DNA"/>
</dbReference>
<keyword evidence="1 4" id="KW-0489">Methyltransferase</keyword>
<dbReference type="RefSeq" id="WP_139607018.1">
    <property type="nucleotide sequence ID" value="NZ_VDCQ01000082.1"/>
</dbReference>
<feature type="domain" description="Methyltransferase" evidence="3">
    <location>
        <begin position="43"/>
        <end position="135"/>
    </location>
</feature>
<evidence type="ECO:0000256" key="1">
    <source>
        <dbReference type="ARBA" id="ARBA00022603"/>
    </source>
</evidence>
<dbReference type="Pfam" id="PF13649">
    <property type="entry name" value="Methyltransf_25"/>
    <property type="match status" value="1"/>
</dbReference>
<gene>
    <name evidence="4" type="ORF">FE784_35705</name>
</gene>
<reference evidence="4 5" key="1">
    <citation type="submission" date="2019-05" db="EMBL/GenBank/DDBJ databases">
        <title>We sequenced the genome of Paenibacillus hemerocallicola KCTC 33185 for further insight into its adaptation and study the phylogeny of Paenibacillus.</title>
        <authorList>
            <person name="Narsing Rao M.P."/>
        </authorList>
    </citation>
    <scope>NUCLEOTIDE SEQUENCE [LARGE SCALE GENOMIC DNA]</scope>
    <source>
        <strain evidence="4 5">KCTC 33185</strain>
    </source>
</reference>
<organism evidence="4 5">
    <name type="scientific">Paenibacillus hemerocallicola</name>
    <dbReference type="NCBI Taxonomy" id="1172614"/>
    <lineage>
        <taxon>Bacteria</taxon>
        <taxon>Bacillati</taxon>
        <taxon>Bacillota</taxon>
        <taxon>Bacilli</taxon>
        <taxon>Bacillales</taxon>
        <taxon>Paenibacillaceae</taxon>
        <taxon>Paenibacillus</taxon>
    </lineage>
</organism>
<proteinExistence type="predicted"/>
<comment type="caution">
    <text evidence="4">The sequence shown here is derived from an EMBL/GenBank/DDBJ whole genome shotgun (WGS) entry which is preliminary data.</text>
</comment>
<evidence type="ECO:0000259" key="3">
    <source>
        <dbReference type="Pfam" id="PF13649"/>
    </source>
</evidence>
<dbReference type="GO" id="GO:0008168">
    <property type="term" value="F:methyltransferase activity"/>
    <property type="evidence" value="ECO:0007669"/>
    <property type="project" value="UniProtKB-KW"/>
</dbReference>
<name>A0A5C4SZV7_9BACL</name>
<dbReference type="SUPFAM" id="SSF53335">
    <property type="entry name" value="S-adenosyl-L-methionine-dependent methyltransferases"/>
    <property type="match status" value="1"/>
</dbReference>
<keyword evidence="5" id="KW-1185">Reference proteome</keyword>
<dbReference type="AlphaFoldDB" id="A0A5C4SZV7"/>
<evidence type="ECO:0000313" key="4">
    <source>
        <dbReference type="EMBL" id="TNJ60624.1"/>
    </source>
</evidence>
<dbReference type="Proteomes" id="UP000307943">
    <property type="component" value="Unassembled WGS sequence"/>
</dbReference>
<dbReference type="InterPro" id="IPR041698">
    <property type="entry name" value="Methyltransf_25"/>
</dbReference>
<dbReference type="CDD" id="cd02440">
    <property type="entry name" value="AdoMet_MTases"/>
    <property type="match status" value="1"/>
</dbReference>
<evidence type="ECO:0000256" key="2">
    <source>
        <dbReference type="ARBA" id="ARBA00022679"/>
    </source>
</evidence>